<protein>
    <recommendedName>
        <fullName evidence="3">HK97 gp10 family phage protein</fullName>
    </recommendedName>
</protein>
<dbReference type="Proteomes" id="UP000515708">
    <property type="component" value="Chromosome"/>
</dbReference>
<accession>A0A7D7WFV5</accession>
<dbReference type="RefSeq" id="WP_182252988.1">
    <property type="nucleotide sequence ID" value="NZ_CP043732.1"/>
</dbReference>
<evidence type="ECO:0008006" key="3">
    <source>
        <dbReference type="Google" id="ProtNLM"/>
    </source>
</evidence>
<dbReference type="EMBL" id="CP043732">
    <property type="protein sequence ID" value="QMU97979.1"/>
    <property type="molecule type" value="Genomic_DNA"/>
</dbReference>
<reference evidence="1 2" key="1">
    <citation type="journal article" date="2020" name="Front. Microbiol.">
        <title>Design of Bacterial Strain-Specific qPCR Assays Using NGS Data and Publicly Available Resources and Its Application to Track Biocontrol Strains.</title>
        <authorList>
            <person name="Hernandez I."/>
            <person name="Sant C."/>
            <person name="Martinez R."/>
            <person name="Fernandez C."/>
        </authorList>
    </citation>
    <scope>NUCLEOTIDE SEQUENCE [LARGE SCALE GENOMIC DNA]</scope>
    <source>
        <strain evidence="1 2">B24</strain>
    </source>
</reference>
<organism evidence="1 2">
    <name type="scientific">Microbacterium esteraromaticum</name>
    <dbReference type="NCBI Taxonomy" id="57043"/>
    <lineage>
        <taxon>Bacteria</taxon>
        <taxon>Bacillati</taxon>
        <taxon>Actinomycetota</taxon>
        <taxon>Actinomycetes</taxon>
        <taxon>Micrococcales</taxon>
        <taxon>Microbacteriaceae</taxon>
        <taxon>Microbacterium</taxon>
    </lineage>
</organism>
<proteinExistence type="predicted"/>
<evidence type="ECO:0000313" key="1">
    <source>
        <dbReference type="EMBL" id="QMU97979.1"/>
    </source>
</evidence>
<gene>
    <name evidence="1" type="ORF">FVO59_12785</name>
</gene>
<sequence>MLDVRDSRELQATILALRGAQRSIRLDINKESRSRIRPLWQQALNARTHDEMTRRIIVPGARATATDRGVTMHAATSRRPLSGGLVPAFEWAGAEFGARSRRVEVTQRSRAGRSYRRPLIINRQFRGRQQDGMVAFDAASEVGTKLVAMWVHTVVDKLNEIPAVEVTA</sequence>
<dbReference type="AlphaFoldDB" id="A0A7D7WFV5"/>
<name>A0A7D7WFV5_9MICO</name>
<evidence type="ECO:0000313" key="2">
    <source>
        <dbReference type="Proteomes" id="UP000515708"/>
    </source>
</evidence>